<dbReference type="PANTHER" id="PTHR10982">
    <property type="entry name" value="MALONYL COA-ACYL CARRIER PROTEIN TRANSACYLASE"/>
    <property type="match status" value="1"/>
</dbReference>
<gene>
    <name evidence="5" type="ORF">CY34DRAFT_16098</name>
</gene>
<dbReference type="InterPro" id="IPR041550">
    <property type="entry name" value="FASI_helical"/>
</dbReference>
<dbReference type="InParanoid" id="A0A0C9ZHI1"/>
<dbReference type="InterPro" id="IPR040899">
    <property type="entry name" value="Fas_alpha_ACP"/>
</dbReference>
<reference evidence="5 6" key="1">
    <citation type="submission" date="2014-04" db="EMBL/GenBank/DDBJ databases">
        <authorList>
            <consortium name="DOE Joint Genome Institute"/>
            <person name="Kuo A."/>
            <person name="Ruytinx J."/>
            <person name="Rineau F."/>
            <person name="Colpaert J."/>
            <person name="Kohler A."/>
            <person name="Nagy L.G."/>
            <person name="Floudas D."/>
            <person name="Copeland A."/>
            <person name="Barry K.W."/>
            <person name="Cichocki N."/>
            <person name="Veneault-Fourrey C."/>
            <person name="LaButti K."/>
            <person name="Lindquist E.A."/>
            <person name="Lipzen A."/>
            <person name="Lundell T."/>
            <person name="Morin E."/>
            <person name="Murat C."/>
            <person name="Sun H."/>
            <person name="Tunlid A."/>
            <person name="Henrissat B."/>
            <person name="Grigoriev I.V."/>
            <person name="Hibbett D.S."/>
            <person name="Martin F."/>
            <person name="Nordberg H.P."/>
            <person name="Cantor M.N."/>
            <person name="Hua S.X."/>
        </authorList>
    </citation>
    <scope>NUCLEOTIDE SEQUENCE [LARGE SCALE GENOMIC DNA]</scope>
    <source>
        <strain evidence="5 6">UH-Slu-Lm8-n1</strain>
    </source>
</reference>
<sequence>MSDYHLDWPASESYPDGTIHSSQPQHTTSTLDQAAATSGSTSGSIGGNYYGDYDHSSSAYHSDVPDSFTGSYHHNSTTDPTDPTGSSVTYYPNNNSVVLAANYPSSSQSVISAYHPGPNSSIIQGSSSFPTQPSVQSFQSSQPNVQQHPMQPPLGSASHGYYQSFSSNTTSYGNSVAQVPSFGIDHGLPATAAESVNAGDFLDVSKLNRGVRPLATKHKNRASKRKSFLSSKPAPSEPMSMSLAPPPKPTAELLRDVREGAVTKMFQNLFQENLFPGTGDLTRLATKSIDDAVDKYPQSKVELESWKLTSSDVKALMSRLKGTTKTIHSDFRSIAEAIILPAYDLSLDTSGLQSKTGMLASRTAFIDSLLVNDTFADMFRQLQMPDGTLQTVRIPFGNPSLLYLLEYVVEDLQYSQYLCLNDPGWKSRLQNAVYLAAASCGWALYKRFKGLTSEFASCWTFCVVVALQNLRARGMPDVPEDVDFLMEHLNDPNFDYYAAPSSPTSSTTEVQPHLQRLNMTIRAAVASIDDPTMHVNTFRMWVMGIFYTNLISALNQLTEQFAVEKVKEMLGDIAMECFERAKEQQRAEGYIKLERGFATIPLPGVDVPFHSRYLWAGVMPFRAYLSKKINPSLLNPDMLIGKYIPNLVANLSHSTSGASARSSSTTKRLHPISTRDLCIPSSLNSSHTSSHHLSDGSKLRTMFTQYHFERFIELGPSPTLTTGMATRTLGQFEDEALSTPVAAEAPVTPMSAPAVPIAAPTPANDILMSIIAQRLEKKIEDIPASKTINVGGKSTLQNEILRDLQLEFSSAPEKGEELPLEELGSALSVGHSGALGKCTSGLVSRMISGKVPAVFPQVMRYLNNDSRTGEIAFDKEKANCVQLQARLDAIAKEHGDAYVDGIQPAFDPLKARHFGLFMELGAARRPSDYNIDRCNASKGDTYVLAKQFGQQLIDNTKEVIDQPPVYKDVTFPTPPHTEVTEKAYVEEMASGDTISPVNIQKVQDDVLKLWTIARSQYDISQGQKNRIKALYEGVARSLRKGPELQARTRTRSRHSSSQFLHPQISATTTVSADKVPLLHLKRKVGSNWEYSSNLNGVYLDILREIATSGITLRKRTLFSLVLARATLV</sequence>
<evidence type="ECO:0000256" key="2">
    <source>
        <dbReference type="SAM" id="MobiDB-lite"/>
    </source>
</evidence>
<organism evidence="5 6">
    <name type="scientific">Suillus luteus UH-Slu-Lm8-n1</name>
    <dbReference type="NCBI Taxonomy" id="930992"/>
    <lineage>
        <taxon>Eukaryota</taxon>
        <taxon>Fungi</taxon>
        <taxon>Dikarya</taxon>
        <taxon>Basidiomycota</taxon>
        <taxon>Agaricomycotina</taxon>
        <taxon>Agaricomycetes</taxon>
        <taxon>Agaricomycetidae</taxon>
        <taxon>Boletales</taxon>
        <taxon>Suillineae</taxon>
        <taxon>Suillaceae</taxon>
        <taxon>Suillus</taxon>
    </lineage>
</organism>
<accession>A0A0C9ZHI1</accession>
<feature type="compositionally biased region" description="Basic residues" evidence="2">
    <location>
        <begin position="215"/>
        <end position="227"/>
    </location>
</feature>
<dbReference type="AlphaFoldDB" id="A0A0C9ZHI1"/>
<feature type="region of interest" description="Disordered" evidence="2">
    <location>
        <begin position="212"/>
        <end position="249"/>
    </location>
</feature>
<dbReference type="PANTHER" id="PTHR10982:SF21">
    <property type="entry name" value="FATTY ACID SYNTHASE SUBUNIT BETA"/>
    <property type="match status" value="1"/>
</dbReference>
<feature type="domain" description="Fatty acid synthase subunit alpha acyl carrier" evidence="4">
    <location>
        <begin position="760"/>
        <end position="857"/>
    </location>
</feature>
<keyword evidence="6" id="KW-1185">Reference proteome</keyword>
<dbReference type="InterPro" id="IPR050830">
    <property type="entry name" value="Fungal_FAS"/>
</dbReference>
<feature type="region of interest" description="Disordered" evidence="2">
    <location>
        <begin position="124"/>
        <end position="162"/>
    </location>
</feature>
<dbReference type="Gene3D" id="6.10.250.1930">
    <property type="match status" value="1"/>
</dbReference>
<dbReference type="GO" id="GO:0008897">
    <property type="term" value="F:holo-[acyl-carrier-protein] synthase activity"/>
    <property type="evidence" value="ECO:0007669"/>
    <property type="project" value="InterPro"/>
</dbReference>
<feature type="compositionally biased region" description="Low complexity" evidence="2">
    <location>
        <begin position="126"/>
        <end position="147"/>
    </location>
</feature>
<dbReference type="EMBL" id="KN835493">
    <property type="protein sequence ID" value="KIK36865.1"/>
    <property type="molecule type" value="Genomic_DNA"/>
</dbReference>
<dbReference type="Gene3D" id="3.30.70.3330">
    <property type="match status" value="1"/>
</dbReference>
<reference evidence="6" key="2">
    <citation type="submission" date="2015-01" db="EMBL/GenBank/DDBJ databases">
        <title>Evolutionary Origins and Diversification of the Mycorrhizal Mutualists.</title>
        <authorList>
            <consortium name="DOE Joint Genome Institute"/>
            <consortium name="Mycorrhizal Genomics Consortium"/>
            <person name="Kohler A."/>
            <person name="Kuo A."/>
            <person name="Nagy L.G."/>
            <person name="Floudas D."/>
            <person name="Copeland A."/>
            <person name="Barry K.W."/>
            <person name="Cichocki N."/>
            <person name="Veneault-Fourrey C."/>
            <person name="LaButti K."/>
            <person name="Lindquist E.A."/>
            <person name="Lipzen A."/>
            <person name="Lundell T."/>
            <person name="Morin E."/>
            <person name="Murat C."/>
            <person name="Riley R."/>
            <person name="Ohm R."/>
            <person name="Sun H."/>
            <person name="Tunlid A."/>
            <person name="Henrissat B."/>
            <person name="Grigoriev I.V."/>
            <person name="Hibbett D.S."/>
            <person name="Martin F."/>
        </authorList>
    </citation>
    <scope>NUCLEOTIDE SEQUENCE [LARGE SCALE GENOMIC DNA]</scope>
    <source>
        <strain evidence="6">UH-Slu-Lm8-n1</strain>
    </source>
</reference>
<evidence type="ECO:0000313" key="6">
    <source>
        <dbReference type="Proteomes" id="UP000054485"/>
    </source>
</evidence>
<evidence type="ECO:0000256" key="1">
    <source>
        <dbReference type="ARBA" id="ARBA00022679"/>
    </source>
</evidence>
<feature type="compositionally biased region" description="Polar residues" evidence="2">
    <location>
        <begin position="19"/>
        <end position="32"/>
    </location>
</feature>
<dbReference type="STRING" id="930992.A0A0C9ZHI1"/>
<keyword evidence="1" id="KW-0808">Transferase</keyword>
<evidence type="ECO:0000259" key="4">
    <source>
        <dbReference type="Pfam" id="PF18325"/>
    </source>
</evidence>
<protein>
    <submittedName>
        <fullName evidence="5">Uncharacterized protein</fullName>
    </submittedName>
</protein>
<feature type="domain" description="Fatty acid synthase type I helical" evidence="3">
    <location>
        <begin position="859"/>
        <end position="914"/>
    </location>
</feature>
<feature type="region of interest" description="Disordered" evidence="2">
    <location>
        <begin position="1"/>
        <end position="41"/>
    </location>
</feature>
<dbReference type="Proteomes" id="UP000054485">
    <property type="component" value="Unassembled WGS sequence"/>
</dbReference>
<dbReference type="Pfam" id="PF18325">
    <property type="entry name" value="Fas_alpha_ACP"/>
    <property type="match status" value="1"/>
</dbReference>
<feature type="domain" description="Fatty acid synthase type I helical" evidence="3">
    <location>
        <begin position="929"/>
        <end position="983"/>
    </location>
</feature>
<dbReference type="OrthoDB" id="2609317at2759"/>
<dbReference type="HOGENOM" id="CLU_279415_0_0_1"/>
<dbReference type="Gene3D" id="3.40.50.720">
    <property type="entry name" value="NAD(P)-binding Rossmann-like Domain"/>
    <property type="match status" value="1"/>
</dbReference>
<proteinExistence type="predicted"/>
<dbReference type="Pfam" id="PF18314">
    <property type="entry name" value="FAS_I_H"/>
    <property type="match status" value="2"/>
</dbReference>
<evidence type="ECO:0000259" key="3">
    <source>
        <dbReference type="Pfam" id="PF18314"/>
    </source>
</evidence>
<name>A0A0C9ZHI1_9AGAM</name>
<evidence type="ECO:0000313" key="5">
    <source>
        <dbReference type="EMBL" id="KIK36865.1"/>
    </source>
</evidence>